<dbReference type="RefSeq" id="WP_205744672.1">
    <property type="nucleotide sequence ID" value="NZ_BAABCI010000023.1"/>
</dbReference>
<dbReference type="GO" id="GO:0050660">
    <property type="term" value="F:flavin adenine dinucleotide binding"/>
    <property type="evidence" value="ECO:0007669"/>
    <property type="project" value="InterPro"/>
</dbReference>
<dbReference type="InterPro" id="IPR020946">
    <property type="entry name" value="Flavin_mOase-like"/>
</dbReference>
<accession>A0A542EKN6</accession>
<evidence type="ECO:0000256" key="1">
    <source>
        <dbReference type="ARBA" id="ARBA00010139"/>
    </source>
</evidence>
<dbReference type="AlphaFoldDB" id="A0A542EKN6"/>
<dbReference type="PRINTS" id="PR00411">
    <property type="entry name" value="PNDRDTASEI"/>
</dbReference>
<keyword evidence="6" id="KW-1185">Reference proteome</keyword>
<reference evidence="5 6" key="1">
    <citation type="submission" date="2019-06" db="EMBL/GenBank/DDBJ databases">
        <title>Sequencing the genomes of 1000 actinobacteria strains.</title>
        <authorList>
            <person name="Klenk H.-P."/>
        </authorList>
    </citation>
    <scope>NUCLEOTIDE SEQUENCE [LARGE SCALE GENOMIC DNA]</scope>
    <source>
        <strain evidence="5 6">DSM 19828</strain>
    </source>
</reference>
<sequence length="498" mass="55039">MTIQPDLQPAVQHDMVVIGAGFSGIAMTIAAKAAGRDVLVLEKADEIGGTWRDNRYPGVACDVESHLYSYSFELNPDWSRAYAPGDEIQDYLLYVVEQYDVRRHVQFGAAVQQAWFEEQTSRWEVAYSTPDGGLETVTCRDLVLAVGSLHVPTAPAIPGLDAFQGELMHTATWVPGTTATGKRVGVIGTGASAVQVIPELAADAAALTVFQRTPTWVMPKNDHEISEATSERYERRPALMKARRAKIRAANETRALGFVKQPALMKAVRLRAMHHLRSSVDDEELRAQLTPAYTLGCKRIPLSDNYLTALSRRNVKLATEPIIDAGPNGLVTADGVEHPLDLLVLATGFDPSAAWKSVNVFGAKHASLTQRWEEGIDSYYGVTVPDFPNMFMLLGPNAELGHTSVLLMMEAQVELVVKLLAERDRRGAKLVSVRPEVVPAHMAQIDERSADTVWQRGGCSSWYLDKGGRNRTLWPGTVAEFERRVRNPEWVDYEFTSR</sequence>
<evidence type="ECO:0000256" key="4">
    <source>
        <dbReference type="ARBA" id="ARBA00023002"/>
    </source>
</evidence>
<dbReference type="Proteomes" id="UP000320806">
    <property type="component" value="Unassembled WGS sequence"/>
</dbReference>
<keyword evidence="4" id="KW-0560">Oxidoreductase</keyword>
<evidence type="ECO:0000313" key="6">
    <source>
        <dbReference type="Proteomes" id="UP000320806"/>
    </source>
</evidence>
<comment type="similarity">
    <text evidence="1">Belongs to the FAD-binding monooxygenase family.</text>
</comment>
<evidence type="ECO:0000256" key="2">
    <source>
        <dbReference type="ARBA" id="ARBA00022630"/>
    </source>
</evidence>
<evidence type="ECO:0000256" key="3">
    <source>
        <dbReference type="ARBA" id="ARBA00022827"/>
    </source>
</evidence>
<evidence type="ECO:0000313" key="5">
    <source>
        <dbReference type="EMBL" id="TQJ15910.1"/>
    </source>
</evidence>
<organism evidence="5 6">
    <name type="scientific">Yimella lutea</name>
    <dbReference type="NCBI Taxonomy" id="587872"/>
    <lineage>
        <taxon>Bacteria</taxon>
        <taxon>Bacillati</taxon>
        <taxon>Actinomycetota</taxon>
        <taxon>Actinomycetes</taxon>
        <taxon>Micrococcales</taxon>
        <taxon>Dermacoccaceae</taxon>
        <taxon>Yimella</taxon>
    </lineage>
</organism>
<keyword evidence="2" id="KW-0285">Flavoprotein</keyword>
<dbReference type="PANTHER" id="PTHR42877:SF4">
    <property type="entry name" value="FAD_NAD(P)-BINDING DOMAIN-CONTAINING PROTEIN-RELATED"/>
    <property type="match status" value="1"/>
</dbReference>
<gene>
    <name evidence="5" type="ORF">FB459_3487</name>
</gene>
<dbReference type="Gene3D" id="3.50.50.60">
    <property type="entry name" value="FAD/NAD(P)-binding domain"/>
    <property type="match status" value="2"/>
</dbReference>
<proteinExistence type="inferred from homology"/>
<dbReference type="InterPro" id="IPR036188">
    <property type="entry name" value="FAD/NAD-bd_sf"/>
</dbReference>
<dbReference type="GO" id="GO:0004499">
    <property type="term" value="F:N,N-dimethylaniline monooxygenase activity"/>
    <property type="evidence" value="ECO:0007669"/>
    <property type="project" value="InterPro"/>
</dbReference>
<protein>
    <submittedName>
        <fullName evidence="5">Cation diffusion facilitator CzcD-associated flavoprotein CzcO</fullName>
    </submittedName>
</protein>
<keyword evidence="3" id="KW-0274">FAD</keyword>
<dbReference type="InterPro" id="IPR051209">
    <property type="entry name" value="FAD-bind_Monooxygenase_sf"/>
</dbReference>
<dbReference type="GO" id="GO:0050661">
    <property type="term" value="F:NADP binding"/>
    <property type="evidence" value="ECO:0007669"/>
    <property type="project" value="InterPro"/>
</dbReference>
<comment type="caution">
    <text evidence="5">The sequence shown here is derived from an EMBL/GenBank/DDBJ whole genome shotgun (WGS) entry which is preliminary data.</text>
</comment>
<name>A0A542EKN6_9MICO</name>
<dbReference type="PANTHER" id="PTHR42877">
    <property type="entry name" value="L-ORNITHINE N(5)-MONOOXYGENASE-RELATED"/>
    <property type="match status" value="1"/>
</dbReference>
<dbReference type="Pfam" id="PF00743">
    <property type="entry name" value="FMO-like"/>
    <property type="match status" value="1"/>
</dbReference>
<dbReference type="EMBL" id="VFMO01000001">
    <property type="protein sequence ID" value="TQJ15910.1"/>
    <property type="molecule type" value="Genomic_DNA"/>
</dbReference>
<dbReference type="SUPFAM" id="SSF51905">
    <property type="entry name" value="FAD/NAD(P)-binding domain"/>
    <property type="match status" value="1"/>
</dbReference>